<feature type="region of interest" description="Disordered" evidence="3">
    <location>
        <begin position="288"/>
        <end position="314"/>
    </location>
</feature>
<proteinExistence type="inferred from homology"/>
<dbReference type="InterPro" id="IPR011234">
    <property type="entry name" value="Fumarylacetoacetase-like_C"/>
</dbReference>
<sequence>MKIARLGEPGLEVPVAITAGPDGVERSYDARAVTSTIDGAFLAGGGIDKLRAAAARGELPVLAGAAALRVASPLARPNNVVCIGMNYAAHAAESGAEPPTIPVVFLKPNNTVAGPFDPAPIPPLSAKYDWEVELGVVIGREASYLASVEEAASVVAGYLIANDLSEREYQLPGAAGQWTKGKSLPQSTPLGPWLVPASDVDANTLQLKSWVNGEPRQDSNTADLIFDVPTLIHHLSHYMLLEPGDVILTGTPEGVALSGRFPYLQDGDVVELEITGLGRQRQQFFRAGTAAPTPPPAATPTATTAPAPAPLKGA</sequence>
<dbReference type="InterPro" id="IPR051121">
    <property type="entry name" value="FAH"/>
</dbReference>
<evidence type="ECO:0000256" key="3">
    <source>
        <dbReference type="SAM" id="MobiDB-lite"/>
    </source>
</evidence>
<name>A0ABX0DCD6_9MICC</name>
<dbReference type="PANTHER" id="PTHR42796:SF4">
    <property type="entry name" value="FUMARYLACETOACETATE HYDROLASE DOMAIN-CONTAINING PROTEIN 2A"/>
    <property type="match status" value="1"/>
</dbReference>
<dbReference type="GO" id="GO:0016787">
    <property type="term" value="F:hydrolase activity"/>
    <property type="evidence" value="ECO:0007669"/>
    <property type="project" value="UniProtKB-KW"/>
</dbReference>
<dbReference type="SUPFAM" id="SSF56529">
    <property type="entry name" value="FAH"/>
    <property type="match status" value="1"/>
</dbReference>
<keyword evidence="6" id="KW-1185">Reference proteome</keyword>
<protein>
    <submittedName>
        <fullName evidence="5">Fumarylacetoacetate hydrolase family protein</fullName>
    </submittedName>
</protein>
<dbReference type="Gene3D" id="3.90.850.10">
    <property type="entry name" value="Fumarylacetoacetase-like, C-terminal domain"/>
    <property type="match status" value="1"/>
</dbReference>
<dbReference type="RefSeq" id="WP_165181486.1">
    <property type="nucleotide sequence ID" value="NZ_JAAKZI010000010.1"/>
</dbReference>
<feature type="domain" description="Fumarylacetoacetase-like C-terminal" evidence="4">
    <location>
        <begin position="80"/>
        <end position="283"/>
    </location>
</feature>
<keyword evidence="2" id="KW-0479">Metal-binding</keyword>
<dbReference type="Pfam" id="PF01557">
    <property type="entry name" value="FAA_hydrolase"/>
    <property type="match status" value="1"/>
</dbReference>
<keyword evidence="5" id="KW-0378">Hydrolase</keyword>
<organism evidence="5 6">
    <name type="scientific">Arthrobacter silviterrae</name>
    <dbReference type="NCBI Taxonomy" id="2026658"/>
    <lineage>
        <taxon>Bacteria</taxon>
        <taxon>Bacillati</taxon>
        <taxon>Actinomycetota</taxon>
        <taxon>Actinomycetes</taxon>
        <taxon>Micrococcales</taxon>
        <taxon>Micrococcaceae</taxon>
        <taxon>Arthrobacter</taxon>
    </lineage>
</organism>
<comment type="caution">
    <text evidence="5">The sequence shown here is derived from an EMBL/GenBank/DDBJ whole genome shotgun (WGS) entry which is preliminary data.</text>
</comment>
<evidence type="ECO:0000313" key="6">
    <source>
        <dbReference type="Proteomes" id="UP000479226"/>
    </source>
</evidence>
<dbReference type="InterPro" id="IPR036663">
    <property type="entry name" value="Fumarylacetoacetase_C_sf"/>
</dbReference>
<evidence type="ECO:0000259" key="4">
    <source>
        <dbReference type="Pfam" id="PF01557"/>
    </source>
</evidence>
<dbReference type="Proteomes" id="UP000479226">
    <property type="component" value="Unassembled WGS sequence"/>
</dbReference>
<comment type="similarity">
    <text evidence="1">Belongs to the FAH family.</text>
</comment>
<evidence type="ECO:0000313" key="5">
    <source>
        <dbReference type="EMBL" id="NGN83391.1"/>
    </source>
</evidence>
<reference evidence="5 6" key="1">
    <citation type="submission" date="2020-02" db="EMBL/GenBank/DDBJ databases">
        <title>Genome sequence of the type strain DSM 27180 of Arthrobacter silviterrae.</title>
        <authorList>
            <person name="Gao J."/>
            <person name="Sun J."/>
        </authorList>
    </citation>
    <scope>NUCLEOTIDE SEQUENCE [LARGE SCALE GENOMIC DNA]</scope>
    <source>
        <strain evidence="5 6">DSM 27180</strain>
    </source>
</reference>
<dbReference type="EMBL" id="JAAKZI010000010">
    <property type="protein sequence ID" value="NGN83391.1"/>
    <property type="molecule type" value="Genomic_DNA"/>
</dbReference>
<accession>A0ABX0DCD6</accession>
<evidence type="ECO:0000256" key="1">
    <source>
        <dbReference type="ARBA" id="ARBA00010211"/>
    </source>
</evidence>
<gene>
    <name evidence="5" type="ORF">G6N77_07950</name>
</gene>
<dbReference type="PANTHER" id="PTHR42796">
    <property type="entry name" value="FUMARYLACETOACETATE HYDROLASE DOMAIN-CONTAINING PROTEIN 2A-RELATED"/>
    <property type="match status" value="1"/>
</dbReference>
<evidence type="ECO:0000256" key="2">
    <source>
        <dbReference type="ARBA" id="ARBA00022723"/>
    </source>
</evidence>